<accession>A0A842JGL6</accession>
<dbReference type="GO" id="GO:0032993">
    <property type="term" value="C:protein-DNA complex"/>
    <property type="evidence" value="ECO:0007669"/>
    <property type="project" value="TreeGrafter"/>
</dbReference>
<dbReference type="Pfam" id="PF00126">
    <property type="entry name" value="HTH_1"/>
    <property type="match status" value="1"/>
</dbReference>
<dbReference type="RefSeq" id="WP_185905894.1">
    <property type="nucleotide sequence ID" value="NZ_JACMSE010000010.1"/>
</dbReference>
<dbReference type="Gene3D" id="3.40.190.10">
    <property type="entry name" value="Periplasmic binding protein-like II"/>
    <property type="match status" value="2"/>
</dbReference>
<keyword evidence="4" id="KW-0804">Transcription</keyword>
<dbReference type="SUPFAM" id="SSF53850">
    <property type="entry name" value="Periplasmic binding protein-like II"/>
    <property type="match status" value="1"/>
</dbReference>
<feature type="domain" description="HTH lysR-type" evidence="5">
    <location>
        <begin position="1"/>
        <end position="58"/>
    </location>
</feature>
<dbReference type="InterPro" id="IPR036390">
    <property type="entry name" value="WH_DNA-bd_sf"/>
</dbReference>
<organism evidence="6 7">
    <name type="scientific">Gordonibacter massiliensis</name>
    <name type="common">ex Traore et al. 2017</name>
    <dbReference type="NCBI Taxonomy" id="1841863"/>
    <lineage>
        <taxon>Bacteria</taxon>
        <taxon>Bacillati</taxon>
        <taxon>Actinomycetota</taxon>
        <taxon>Coriobacteriia</taxon>
        <taxon>Eggerthellales</taxon>
        <taxon>Eggerthellaceae</taxon>
        <taxon>Gordonibacter</taxon>
    </lineage>
</organism>
<evidence type="ECO:0000256" key="2">
    <source>
        <dbReference type="ARBA" id="ARBA00023015"/>
    </source>
</evidence>
<evidence type="ECO:0000313" key="7">
    <source>
        <dbReference type="Proteomes" id="UP000587396"/>
    </source>
</evidence>
<dbReference type="CDD" id="cd05466">
    <property type="entry name" value="PBP2_LTTR_substrate"/>
    <property type="match status" value="1"/>
</dbReference>
<gene>
    <name evidence="6" type="ORF">H7313_12510</name>
</gene>
<evidence type="ECO:0000256" key="4">
    <source>
        <dbReference type="ARBA" id="ARBA00023163"/>
    </source>
</evidence>
<name>A0A842JGL6_9ACTN</name>
<dbReference type="GO" id="GO:0003700">
    <property type="term" value="F:DNA-binding transcription factor activity"/>
    <property type="evidence" value="ECO:0007669"/>
    <property type="project" value="InterPro"/>
</dbReference>
<dbReference type="PANTHER" id="PTHR30346:SF28">
    <property type="entry name" value="HTH-TYPE TRANSCRIPTIONAL REGULATOR CYNR"/>
    <property type="match status" value="1"/>
</dbReference>
<dbReference type="InterPro" id="IPR036388">
    <property type="entry name" value="WH-like_DNA-bd_sf"/>
</dbReference>
<dbReference type="SUPFAM" id="SSF46785">
    <property type="entry name" value="Winged helix' DNA-binding domain"/>
    <property type="match status" value="1"/>
</dbReference>
<dbReference type="Pfam" id="PF03466">
    <property type="entry name" value="LysR_substrate"/>
    <property type="match status" value="1"/>
</dbReference>
<comment type="caution">
    <text evidence="6">The sequence shown here is derived from an EMBL/GenBank/DDBJ whole genome shotgun (WGS) entry which is preliminary data.</text>
</comment>
<reference evidence="6 7" key="1">
    <citation type="submission" date="2020-08" db="EMBL/GenBank/DDBJ databases">
        <authorList>
            <person name="Liu C."/>
            <person name="Sun Q."/>
        </authorList>
    </citation>
    <scope>NUCLEOTIDE SEQUENCE [LARGE SCALE GENOMIC DNA]</scope>
    <source>
        <strain evidence="6 7">N22</strain>
    </source>
</reference>
<dbReference type="InterPro" id="IPR005119">
    <property type="entry name" value="LysR_subst-bd"/>
</dbReference>
<evidence type="ECO:0000256" key="3">
    <source>
        <dbReference type="ARBA" id="ARBA00023125"/>
    </source>
</evidence>
<comment type="similarity">
    <text evidence="1">Belongs to the LysR transcriptional regulatory family.</text>
</comment>
<dbReference type="EMBL" id="JACMSE010000010">
    <property type="protein sequence ID" value="MBC2890156.1"/>
    <property type="molecule type" value="Genomic_DNA"/>
</dbReference>
<dbReference type="AlphaFoldDB" id="A0A842JGL6"/>
<dbReference type="PROSITE" id="PS50931">
    <property type="entry name" value="HTH_LYSR"/>
    <property type="match status" value="1"/>
</dbReference>
<dbReference type="InterPro" id="IPR000847">
    <property type="entry name" value="LysR_HTH_N"/>
</dbReference>
<dbReference type="GO" id="GO:0003677">
    <property type="term" value="F:DNA binding"/>
    <property type="evidence" value="ECO:0007669"/>
    <property type="project" value="UniProtKB-KW"/>
</dbReference>
<dbReference type="Gene3D" id="1.10.10.10">
    <property type="entry name" value="Winged helix-like DNA-binding domain superfamily/Winged helix DNA-binding domain"/>
    <property type="match status" value="1"/>
</dbReference>
<dbReference type="FunFam" id="1.10.10.10:FF:000001">
    <property type="entry name" value="LysR family transcriptional regulator"/>
    <property type="match status" value="1"/>
</dbReference>
<sequence>MLFKQLQYFCAVARLHSFTKAAEECFISQSAISQQVKALEADLEVQLVEREGRSFRLTPVGEHLAERGREILGEVAQLRFELAGFGDDPARLRVGYLNRYEGWEVQGAVAAFALRHPHVTITTDARSHDGLYDGIRNGEFDVLVSDRRRELSDAFVNRLLFTAYSYVEVSEGSKLAWRDGVTVEQLRDAACILVAAPDQRDVERDYHRDVLNYACDFLFADTVEQAHMMVAGNRGFLPLETREDAGRSGTVLRRIPLLDAAGNHQRREYYAFWPKARTTPLIEEFADVLQGLFG</sequence>
<evidence type="ECO:0000313" key="6">
    <source>
        <dbReference type="EMBL" id="MBC2890156.1"/>
    </source>
</evidence>
<dbReference type="Proteomes" id="UP000587396">
    <property type="component" value="Unassembled WGS sequence"/>
</dbReference>
<evidence type="ECO:0000256" key="1">
    <source>
        <dbReference type="ARBA" id="ARBA00009437"/>
    </source>
</evidence>
<proteinExistence type="inferred from homology"/>
<keyword evidence="3" id="KW-0238">DNA-binding</keyword>
<dbReference type="PRINTS" id="PR00039">
    <property type="entry name" value="HTHLYSR"/>
</dbReference>
<keyword evidence="2" id="KW-0805">Transcription regulation</keyword>
<keyword evidence="7" id="KW-1185">Reference proteome</keyword>
<dbReference type="PANTHER" id="PTHR30346">
    <property type="entry name" value="TRANSCRIPTIONAL DUAL REGULATOR HCAR-RELATED"/>
    <property type="match status" value="1"/>
</dbReference>
<evidence type="ECO:0000259" key="5">
    <source>
        <dbReference type="PROSITE" id="PS50931"/>
    </source>
</evidence>
<protein>
    <submittedName>
        <fullName evidence="6">LysR family transcriptional regulator</fullName>
    </submittedName>
</protein>